<evidence type="ECO:0000313" key="3">
    <source>
        <dbReference type="Proteomes" id="UP000748531"/>
    </source>
</evidence>
<organism evidence="2 3">
    <name type="scientific">Paragonimus heterotremus</name>
    <dbReference type="NCBI Taxonomy" id="100268"/>
    <lineage>
        <taxon>Eukaryota</taxon>
        <taxon>Metazoa</taxon>
        <taxon>Spiralia</taxon>
        <taxon>Lophotrochozoa</taxon>
        <taxon>Platyhelminthes</taxon>
        <taxon>Trematoda</taxon>
        <taxon>Digenea</taxon>
        <taxon>Plagiorchiida</taxon>
        <taxon>Troglotremata</taxon>
        <taxon>Troglotrematidae</taxon>
        <taxon>Paragonimus</taxon>
    </lineage>
</organism>
<keyword evidence="3" id="KW-1185">Reference proteome</keyword>
<protein>
    <submittedName>
        <fullName evidence="2">Uncharacterized protein</fullName>
    </submittedName>
</protein>
<proteinExistence type="predicted"/>
<dbReference type="Proteomes" id="UP000748531">
    <property type="component" value="Unassembled WGS sequence"/>
</dbReference>
<name>A0A8J4SXZ0_9TREM</name>
<evidence type="ECO:0000313" key="2">
    <source>
        <dbReference type="EMBL" id="KAF5394051.1"/>
    </source>
</evidence>
<reference evidence="2" key="1">
    <citation type="submission" date="2019-05" db="EMBL/GenBank/DDBJ databases">
        <title>Annotation for the trematode Paragonimus heterotremus.</title>
        <authorList>
            <person name="Choi Y.-J."/>
        </authorList>
    </citation>
    <scope>NUCLEOTIDE SEQUENCE</scope>
    <source>
        <strain evidence="2">LC</strain>
    </source>
</reference>
<accession>A0A8J4SXZ0</accession>
<sequence>MEELRSLIDQNKPLPDDTPTYSVTGIHPTGNLMHYFFKHFFAASFEGAWSHIRAVDLDVSMQTVPMVAQSSPQKVLGIILNPASPTSSKAACNSQNVNISVTF</sequence>
<dbReference type="AlphaFoldDB" id="A0A8J4SXZ0"/>
<comment type="caution">
    <text evidence="2">The sequence shown here is derived from an EMBL/GenBank/DDBJ whole genome shotgun (WGS) entry which is preliminary data.</text>
</comment>
<feature type="region of interest" description="Disordered" evidence="1">
    <location>
        <begin position="1"/>
        <end position="20"/>
    </location>
</feature>
<dbReference type="EMBL" id="LUCH01022046">
    <property type="protein sequence ID" value="KAF5394051.1"/>
    <property type="molecule type" value="Genomic_DNA"/>
</dbReference>
<gene>
    <name evidence="2" type="ORF">PHET_12329</name>
</gene>
<evidence type="ECO:0000256" key="1">
    <source>
        <dbReference type="SAM" id="MobiDB-lite"/>
    </source>
</evidence>